<organism evidence="1">
    <name type="scientific">Rhizophora mucronata</name>
    <name type="common">Asiatic mangrove</name>
    <dbReference type="NCBI Taxonomy" id="61149"/>
    <lineage>
        <taxon>Eukaryota</taxon>
        <taxon>Viridiplantae</taxon>
        <taxon>Streptophyta</taxon>
        <taxon>Embryophyta</taxon>
        <taxon>Tracheophyta</taxon>
        <taxon>Spermatophyta</taxon>
        <taxon>Magnoliopsida</taxon>
        <taxon>eudicotyledons</taxon>
        <taxon>Gunneridae</taxon>
        <taxon>Pentapetalae</taxon>
        <taxon>rosids</taxon>
        <taxon>fabids</taxon>
        <taxon>Malpighiales</taxon>
        <taxon>Rhizophoraceae</taxon>
        <taxon>Rhizophora</taxon>
    </lineage>
</organism>
<reference evidence="1" key="1">
    <citation type="submission" date="2018-02" db="EMBL/GenBank/DDBJ databases">
        <title>Rhizophora mucronata_Transcriptome.</title>
        <authorList>
            <person name="Meera S.P."/>
            <person name="Sreeshan A."/>
            <person name="Augustine A."/>
        </authorList>
    </citation>
    <scope>NUCLEOTIDE SEQUENCE</scope>
    <source>
        <tissue evidence="1">Leaf</tissue>
    </source>
</reference>
<evidence type="ECO:0000313" key="1">
    <source>
        <dbReference type="EMBL" id="MBW85131.1"/>
    </source>
</evidence>
<dbReference type="AlphaFoldDB" id="A0A2P2IV88"/>
<accession>A0A2P2IV88</accession>
<dbReference type="EMBL" id="GGEC01004648">
    <property type="protein sequence ID" value="MBW85131.1"/>
    <property type="molecule type" value="Transcribed_RNA"/>
</dbReference>
<proteinExistence type="predicted"/>
<protein>
    <submittedName>
        <fullName evidence="1">Uncharacterized protein</fullName>
    </submittedName>
</protein>
<name>A0A2P2IV88_RHIMU</name>
<sequence>MHERCLCYIIQCDHLQLLTENWARQAPNNATYTSIQDKFVAAFQ</sequence>